<keyword evidence="3" id="KW-1185">Reference proteome</keyword>
<keyword evidence="1" id="KW-0472">Membrane</keyword>
<evidence type="ECO:0000313" key="2">
    <source>
        <dbReference type="EMBL" id="CAG9857982.1"/>
    </source>
</evidence>
<dbReference type="OrthoDB" id="10067585at2759"/>
<keyword evidence="1" id="KW-1133">Transmembrane helix</keyword>
<keyword evidence="1" id="KW-0812">Transmembrane</keyword>
<accession>A0A9N9TN73</accession>
<gene>
    <name evidence="2" type="ORF">PHYEVI_LOCUS4375</name>
</gene>
<dbReference type="AlphaFoldDB" id="A0A9N9TN73"/>
<proteinExistence type="predicted"/>
<dbReference type="Proteomes" id="UP001153712">
    <property type="component" value="Chromosome 15"/>
</dbReference>
<feature type="transmembrane region" description="Helical" evidence="1">
    <location>
        <begin position="20"/>
        <end position="41"/>
    </location>
</feature>
<protein>
    <submittedName>
        <fullName evidence="2">Uncharacterized protein</fullName>
    </submittedName>
</protein>
<evidence type="ECO:0000256" key="1">
    <source>
        <dbReference type="SAM" id="Phobius"/>
    </source>
</evidence>
<dbReference type="EMBL" id="OU900108">
    <property type="protein sequence ID" value="CAG9857982.1"/>
    <property type="molecule type" value="Genomic_DNA"/>
</dbReference>
<organism evidence="2 3">
    <name type="scientific">Phyllotreta striolata</name>
    <name type="common">Striped flea beetle</name>
    <name type="synonym">Crioceris striolata</name>
    <dbReference type="NCBI Taxonomy" id="444603"/>
    <lineage>
        <taxon>Eukaryota</taxon>
        <taxon>Metazoa</taxon>
        <taxon>Ecdysozoa</taxon>
        <taxon>Arthropoda</taxon>
        <taxon>Hexapoda</taxon>
        <taxon>Insecta</taxon>
        <taxon>Pterygota</taxon>
        <taxon>Neoptera</taxon>
        <taxon>Endopterygota</taxon>
        <taxon>Coleoptera</taxon>
        <taxon>Polyphaga</taxon>
        <taxon>Cucujiformia</taxon>
        <taxon>Chrysomeloidea</taxon>
        <taxon>Chrysomelidae</taxon>
        <taxon>Galerucinae</taxon>
        <taxon>Alticini</taxon>
        <taxon>Phyllotreta</taxon>
    </lineage>
</organism>
<evidence type="ECO:0000313" key="3">
    <source>
        <dbReference type="Proteomes" id="UP001153712"/>
    </source>
</evidence>
<reference evidence="2" key="1">
    <citation type="submission" date="2022-01" db="EMBL/GenBank/DDBJ databases">
        <authorList>
            <person name="King R."/>
        </authorList>
    </citation>
    <scope>NUCLEOTIDE SEQUENCE</scope>
</reference>
<name>A0A9N9TN73_PHYSR</name>
<sequence>MTILHSYCCWRSVRKGSFACGAYTAILIINNYLMIFLALIARSFAQSCSMGDSCNAQPDDEDDEDDECPLDRTFDMEPYADCPGYAQIPPPGVLVYTSGKRITPERQCRRCDLRLNAQNTGVYVKCWQCYGMPKNEKASWGIFPNRGA</sequence>